<accession>A0A1V0SI63</accession>
<reference evidence="1" key="1">
    <citation type="journal article" date="2017" name="Science">
        <title>Giant viruses with an expanded complement of translation system components.</title>
        <authorList>
            <person name="Schulz F."/>
            <person name="Yutin N."/>
            <person name="Ivanova N.N."/>
            <person name="Ortega D.R."/>
            <person name="Lee T.K."/>
            <person name="Vierheilig J."/>
            <person name="Daims H."/>
            <person name="Horn M."/>
            <person name="Wagner M."/>
            <person name="Jensen G.J."/>
            <person name="Kyrpides N.C."/>
            <person name="Koonin E.V."/>
            <person name="Woyke T."/>
        </authorList>
    </citation>
    <scope>NUCLEOTIDE SEQUENCE</scope>
    <source>
        <strain evidence="1">KNV1</strain>
    </source>
</reference>
<organism evidence="1">
    <name type="scientific">Klosneuvirus KNV1</name>
    <dbReference type="NCBI Taxonomy" id="1977640"/>
    <lineage>
        <taxon>Viruses</taxon>
        <taxon>Varidnaviria</taxon>
        <taxon>Bamfordvirae</taxon>
        <taxon>Nucleocytoviricota</taxon>
        <taxon>Megaviricetes</taxon>
        <taxon>Imitervirales</taxon>
        <taxon>Mimiviridae</taxon>
        <taxon>Klosneuvirinae</taxon>
        <taxon>Klosneuvirus</taxon>
    </lineage>
</organism>
<sequence>MNLLDDHTQCIKIKQNNILQQEINFITIIDNIHFQNTKDLIEYILELYKYMVYIDIKKMLLVTTFPYKIIEITKDNFFTTFRNIINVRNKKDYSDEYYYSVLELCFSKIIPSCMNEIIMFTKFKNVVPIKALIEIKKIVEQPDTSFTLVSNQGYINQVKIKILTLNSKAYYDAIETGSIFNVQMNNHLTLIQLNNCTLYKSQVAQFLVNVNLYRCFLVNQVNETNNFIGEFDVTNTSDIKDILNALLFQIEFVYKSDKVDKDLYISLKDTLLQIIDQNDNIEAKHMAIILYHKLKKSCSKMINGLIYNENNKLFIEFGKKAEVKGNHNQIIKNINNIVDLDTVFTQNIQNFIDDNKNNDEENFIESCEFFNSTITLSNWFEEMENNNGIGLLVKINKNIINTTNTYMSIIDYIAMTLDYFQKNKNIKFGNLANTNIVKGVAVGEANALIPLYINKYHWNLNKKYLNMLLAIIATGNPFGYQPMHVNIYFDMFSETTIKMFDKLSLNENSIRNYVAGLRTCAEICFEKGYNRGISKIIKTYINDESAKIDFIKICSQALITGYYIDKDTIRQFIHYILIDLIKDSVSQSNDNKYIQSLKTLNNNELIKEATNTILKINNHMLVEIRFLMSYYKMNFILKDIIGTIGSYNKFIKSLDQNYGLMDHTLCQKMIQLVSKEIGVINIELKDLYQLVEQEYSHETVLFYAIQGLNKDNTRIIGKKEVKDIQNLLTNII</sequence>
<dbReference type="EMBL" id="KY684108">
    <property type="protein sequence ID" value="ARF11410.1"/>
    <property type="molecule type" value="Genomic_DNA"/>
</dbReference>
<proteinExistence type="predicted"/>
<name>A0A1V0SI63_9VIRU</name>
<evidence type="ECO:0000313" key="1">
    <source>
        <dbReference type="EMBL" id="ARF11410.1"/>
    </source>
</evidence>
<gene>
    <name evidence="1" type="ORF">Klosneuvirus_1_267</name>
</gene>
<protein>
    <submittedName>
        <fullName evidence="1">Uncharacterized protein</fullName>
    </submittedName>
</protein>